<evidence type="ECO:0000313" key="1">
    <source>
        <dbReference type="EMBL" id="QHT26174.1"/>
    </source>
</evidence>
<name>A0A6C0EAR1_9ZZZZ</name>
<organism evidence="1">
    <name type="scientific">viral metagenome</name>
    <dbReference type="NCBI Taxonomy" id="1070528"/>
    <lineage>
        <taxon>unclassified sequences</taxon>
        <taxon>metagenomes</taxon>
        <taxon>organismal metagenomes</taxon>
    </lineage>
</organism>
<proteinExistence type="predicted"/>
<reference evidence="1" key="1">
    <citation type="journal article" date="2020" name="Nature">
        <title>Giant virus diversity and host interactions through global metagenomics.</title>
        <authorList>
            <person name="Schulz F."/>
            <person name="Roux S."/>
            <person name="Paez-Espino D."/>
            <person name="Jungbluth S."/>
            <person name="Walsh D.A."/>
            <person name="Denef V.J."/>
            <person name="McMahon K.D."/>
            <person name="Konstantinidis K.T."/>
            <person name="Eloe-Fadrosh E.A."/>
            <person name="Kyrpides N.C."/>
            <person name="Woyke T."/>
        </authorList>
    </citation>
    <scope>NUCLEOTIDE SEQUENCE</scope>
    <source>
        <strain evidence="1">GVMAG-M-3300023179-27</strain>
    </source>
</reference>
<accession>A0A6C0EAR1</accession>
<protein>
    <submittedName>
        <fullName evidence="1">Uncharacterized protein</fullName>
    </submittedName>
</protein>
<dbReference type="AlphaFoldDB" id="A0A6C0EAR1"/>
<dbReference type="EMBL" id="MN739780">
    <property type="protein sequence ID" value="QHT26174.1"/>
    <property type="molecule type" value="Genomic_DNA"/>
</dbReference>
<sequence>MKDEYLNKPYYNYLNRLMTAHNLIANMFIKDYEDMMDATNKGEIDDLEELDYGTLRDDKEGDEMVKKCAYEELIKFDESINNCEFEFKKKPYNPAITIL</sequence>